<evidence type="ECO:0000313" key="2">
    <source>
        <dbReference type="Proteomes" id="UP000050761"/>
    </source>
</evidence>
<reference evidence="1 2" key="1">
    <citation type="submission" date="2018-11" db="EMBL/GenBank/DDBJ databases">
        <authorList>
            <consortium name="Pathogen Informatics"/>
        </authorList>
    </citation>
    <scope>NUCLEOTIDE SEQUENCE [LARGE SCALE GENOMIC DNA]</scope>
</reference>
<dbReference type="Proteomes" id="UP000050761">
    <property type="component" value="Unassembled WGS sequence"/>
</dbReference>
<proteinExistence type="predicted"/>
<protein>
    <submittedName>
        <fullName evidence="3">YhcG_C domain-containing protein</fullName>
    </submittedName>
</protein>
<accession>A0A3P8BKR2</accession>
<dbReference type="WBParaSite" id="HPBE_0001794401-mRNA-1">
    <property type="protein sequence ID" value="HPBE_0001794401-mRNA-1"/>
    <property type="gene ID" value="HPBE_0001794401"/>
</dbReference>
<dbReference type="AlphaFoldDB" id="A0A183G7Z3"/>
<keyword evidence="2" id="KW-1185">Reference proteome</keyword>
<organism evidence="2 3">
    <name type="scientific">Heligmosomoides polygyrus</name>
    <name type="common">Parasitic roundworm</name>
    <dbReference type="NCBI Taxonomy" id="6339"/>
    <lineage>
        <taxon>Eukaryota</taxon>
        <taxon>Metazoa</taxon>
        <taxon>Ecdysozoa</taxon>
        <taxon>Nematoda</taxon>
        <taxon>Chromadorea</taxon>
        <taxon>Rhabditida</taxon>
        <taxon>Rhabditina</taxon>
        <taxon>Rhabditomorpha</taxon>
        <taxon>Strongyloidea</taxon>
        <taxon>Heligmosomidae</taxon>
        <taxon>Heligmosomoides</taxon>
    </lineage>
</organism>
<evidence type="ECO:0000313" key="3">
    <source>
        <dbReference type="WBParaSite" id="HPBE_0001794401-mRNA-1"/>
    </source>
</evidence>
<gene>
    <name evidence="1" type="ORF">HPBE_LOCUS17943</name>
</gene>
<name>A0A183G7Z3_HELPZ</name>
<evidence type="ECO:0000313" key="1">
    <source>
        <dbReference type="EMBL" id="VDP10278.1"/>
    </source>
</evidence>
<dbReference type="EMBL" id="UZAH01030363">
    <property type="protein sequence ID" value="VDP10278.1"/>
    <property type="molecule type" value="Genomic_DNA"/>
</dbReference>
<reference evidence="3" key="2">
    <citation type="submission" date="2019-09" db="UniProtKB">
        <authorList>
            <consortium name="WormBaseParasite"/>
        </authorList>
    </citation>
    <scope>IDENTIFICATION</scope>
</reference>
<sequence>MKHPEPMLTDFLAYLVSFRRPLLRQGYSLEASPLKMRPVTGAPSEILDRDTFLTEFSTEAYLKERQQVFVTDLIKVPT</sequence>
<accession>A0A183G7Z3</accession>